<evidence type="ECO:0000313" key="1">
    <source>
        <dbReference type="EMBL" id="NMD89445.1"/>
    </source>
</evidence>
<dbReference type="EMBL" id="JABAEW010000131">
    <property type="protein sequence ID" value="NMD89445.1"/>
    <property type="molecule type" value="Genomic_DNA"/>
</dbReference>
<organism evidence="1 2">
    <name type="scientific">Victivallis vadensis</name>
    <dbReference type="NCBI Taxonomy" id="172901"/>
    <lineage>
        <taxon>Bacteria</taxon>
        <taxon>Pseudomonadati</taxon>
        <taxon>Lentisphaerota</taxon>
        <taxon>Lentisphaeria</taxon>
        <taxon>Victivallales</taxon>
        <taxon>Victivallaceae</taxon>
        <taxon>Victivallis</taxon>
    </lineage>
</organism>
<protein>
    <submittedName>
        <fullName evidence="1">Uncharacterized protein</fullName>
    </submittedName>
</protein>
<reference evidence="1 2" key="1">
    <citation type="submission" date="2020-04" db="EMBL/GenBank/DDBJ databases">
        <authorList>
            <person name="Hitch T.C.A."/>
            <person name="Wylensek D."/>
            <person name="Clavel T."/>
        </authorList>
    </citation>
    <scope>NUCLEOTIDE SEQUENCE [LARGE SCALE GENOMIC DNA]</scope>
    <source>
        <strain evidence="1 2">COR2-253-APC-1A</strain>
    </source>
</reference>
<proteinExistence type="predicted"/>
<dbReference type="AlphaFoldDB" id="A0A848B0R0"/>
<comment type="caution">
    <text evidence="1">The sequence shown here is derived from an EMBL/GenBank/DDBJ whole genome shotgun (WGS) entry which is preliminary data.</text>
</comment>
<name>A0A848B0R0_9BACT</name>
<dbReference type="RefSeq" id="WP_168964326.1">
    <property type="nucleotide sequence ID" value="NZ_JABAEW010000131.1"/>
</dbReference>
<sequence>MTEKELIAKVENYELDDKIAELIRARYEGYGQGRLMIRMTEDGEFYFDFDPVVMRGGVDESDIIYQVEYEGGCDYFDPKSWGRVHDEDGCAAITRPDFYTLNVGDFRDLRKITHADIIDTFSTWLDDSMECFLDDERERVIQYIHDHYEDCADCDNE</sequence>
<accession>A0A848B0R0</accession>
<evidence type="ECO:0000313" key="2">
    <source>
        <dbReference type="Proteomes" id="UP000576225"/>
    </source>
</evidence>
<dbReference type="Proteomes" id="UP000576225">
    <property type="component" value="Unassembled WGS sequence"/>
</dbReference>
<gene>
    <name evidence="1" type="ORF">HF882_22950</name>
</gene>